<evidence type="ECO:0000256" key="1">
    <source>
        <dbReference type="ARBA" id="ARBA00005417"/>
    </source>
</evidence>
<reference evidence="6 7" key="1">
    <citation type="submission" date="2017-03" db="EMBL/GenBank/DDBJ databases">
        <title>Genome sequence of Clostridium hungatei DSM 14427.</title>
        <authorList>
            <person name="Poehlein A."/>
            <person name="Daniel R."/>
        </authorList>
    </citation>
    <scope>NUCLEOTIDE SEQUENCE [LARGE SCALE GENOMIC DNA]</scope>
    <source>
        <strain evidence="6 7">DSM 14427</strain>
    </source>
</reference>
<dbReference type="OrthoDB" id="9804819at2"/>
<dbReference type="SMART" id="SM00382">
    <property type="entry name" value="AAA"/>
    <property type="match status" value="1"/>
</dbReference>
<comment type="similarity">
    <text evidence="1">Belongs to the ABC transporter superfamily.</text>
</comment>
<evidence type="ECO:0000256" key="2">
    <source>
        <dbReference type="ARBA" id="ARBA00022448"/>
    </source>
</evidence>
<dbReference type="PROSITE" id="PS50893">
    <property type="entry name" value="ABC_TRANSPORTER_2"/>
    <property type="match status" value="1"/>
</dbReference>
<dbReference type="InterPro" id="IPR027417">
    <property type="entry name" value="P-loop_NTPase"/>
</dbReference>
<keyword evidence="7" id="KW-1185">Reference proteome</keyword>
<dbReference type="Gene3D" id="3.40.50.300">
    <property type="entry name" value="P-loop containing nucleotide triphosphate hydrolases"/>
    <property type="match status" value="1"/>
</dbReference>
<keyword evidence="3" id="KW-0547">Nucleotide-binding</keyword>
<dbReference type="CDD" id="cd03230">
    <property type="entry name" value="ABC_DR_subfamily_A"/>
    <property type="match status" value="1"/>
</dbReference>
<proteinExistence type="inferred from homology"/>
<protein>
    <submittedName>
        <fullName evidence="6">Putative ABC transporter ATP-binding protein YbhF</fullName>
    </submittedName>
</protein>
<sequence length="311" mass="35170">MLRIEKLYKNYGRFRAVDGLNLHIPKGEIFGFVGPNGAGKTTTMRIVCGLLDATSGKVYADGIDVINKPRELKRKIGYMPDFFGVYDDLKVMEYLEFYSSIYNITGSESKKVCQDLLELVDLSDKRDFYVDSLSRGMKQRLCLARSLVHNPDLLILDEPASGMDPRARIEMKEILRTLKSMGKTIIVSSHILPELAELCTAIGIIEKGRIVMSGTVEEITRKVYHAQTIRIRVIDKLDEAVRILQEYPDLDGVNRVSENEVEASFKGDEHFMNALLVRLIQQNIPVTAFNQLDGNLEDIFMKVTATGEEKQ</sequence>
<name>A0A1V4SLV6_RUMHU</name>
<evidence type="ECO:0000256" key="4">
    <source>
        <dbReference type="ARBA" id="ARBA00022840"/>
    </source>
</evidence>
<evidence type="ECO:0000313" key="7">
    <source>
        <dbReference type="Proteomes" id="UP000191554"/>
    </source>
</evidence>
<dbReference type="Pfam" id="PF00005">
    <property type="entry name" value="ABC_tran"/>
    <property type="match status" value="1"/>
</dbReference>
<keyword evidence="2" id="KW-0813">Transport</keyword>
<organism evidence="6 7">
    <name type="scientific">Ruminiclostridium hungatei</name>
    <name type="common">Clostridium hungatei</name>
    <dbReference type="NCBI Taxonomy" id="48256"/>
    <lineage>
        <taxon>Bacteria</taxon>
        <taxon>Bacillati</taxon>
        <taxon>Bacillota</taxon>
        <taxon>Clostridia</taxon>
        <taxon>Eubacteriales</taxon>
        <taxon>Oscillospiraceae</taxon>
        <taxon>Ruminiclostridium</taxon>
    </lineage>
</organism>
<evidence type="ECO:0000313" key="6">
    <source>
        <dbReference type="EMBL" id="OPX44486.1"/>
    </source>
</evidence>
<dbReference type="PANTHER" id="PTHR43335:SF3">
    <property type="entry name" value="ABC TRANSPORTER"/>
    <property type="match status" value="1"/>
</dbReference>
<dbReference type="GO" id="GO:0005524">
    <property type="term" value="F:ATP binding"/>
    <property type="evidence" value="ECO:0007669"/>
    <property type="project" value="UniProtKB-KW"/>
</dbReference>
<keyword evidence="4 6" id="KW-0067">ATP-binding</keyword>
<dbReference type="GO" id="GO:0016887">
    <property type="term" value="F:ATP hydrolysis activity"/>
    <property type="evidence" value="ECO:0007669"/>
    <property type="project" value="InterPro"/>
</dbReference>
<dbReference type="InterPro" id="IPR003439">
    <property type="entry name" value="ABC_transporter-like_ATP-bd"/>
</dbReference>
<dbReference type="RefSeq" id="WP_080063929.1">
    <property type="nucleotide sequence ID" value="NZ_MZGX01000008.1"/>
</dbReference>
<dbReference type="Proteomes" id="UP000191554">
    <property type="component" value="Unassembled WGS sequence"/>
</dbReference>
<feature type="domain" description="ABC transporter" evidence="5">
    <location>
        <begin position="2"/>
        <end position="232"/>
    </location>
</feature>
<evidence type="ECO:0000259" key="5">
    <source>
        <dbReference type="PROSITE" id="PS50893"/>
    </source>
</evidence>
<dbReference type="AlphaFoldDB" id="A0A1V4SLV6"/>
<dbReference type="EMBL" id="MZGX01000008">
    <property type="protein sequence ID" value="OPX44486.1"/>
    <property type="molecule type" value="Genomic_DNA"/>
</dbReference>
<gene>
    <name evidence="6" type="primary">ybhF_5</name>
    <name evidence="6" type="ORF">CLHUN_14790</name>
</gene>
<dbReference type="STRING" id="48256.CLHUN_14790"/>
<dbReference type="PANTHER" id="PTHR43335">
    <property type="entry name" value="ABC TRANSPORTER, ATP-BINDING PROTEIN"/>
    <property type="match status" value="1"/>
</dbReference>
<dbReference type="Pfam" id="PF13732">
    <property type="entry name" value="DrrA1-3_C"/>
    <property type="match status" value="1"/>
</dbReference>
<dbReference type="SUPFAM" id="SSF52540">
    <property type="entry name" value="P-loop containing nucleoside triphosphate hydrolases"/>
    <property type="match status" value="1"/>
</dbReference>
<dbReference type="InterPro" id="IPR003593">
    <property type="entry name" value="AAA+_ATPase"/>
</dbReference>
<evidence type="ECO:0000256" key="3">
    <source>
        <dbReference type="ARBA" id="ARBA00022741"/>
    </source>
</evidence>
<comment type="caution">
    <text evidence="6">The sequence shown here is derived from an EMBL/GenBank/DDBJ whole genome shotgun (WGS) entry which is preliminary data.</text>
</comment>
<dbReference type="InterPro" id="IPR025302">
    <property type="entry name" value="DrrA1/2-like_C"/>
</dbReference>
<accession>A0A1V4SLV6</accession>